<dbReference type="OrthoDB" id="10332052at2759"/>
<dbReference type="EMBL" id="SOSA01000618">
    <property type="protein sequence ID" value="THC89694.1"/>
    <property type="molecule type" value="Genomic_DNA"/>
</dbReference>
<comment type="caution">
    <text evidence="2">The sequence shown here is derived from an EMBL/GenBank/DDBJ whole genome shotgun (WGS) entry which is preliminary data.</text>
</comment>
<evidence type="ECO:0000313" key="3">
    <source>
        <dbReference type="Proteomes" id="UP000308092"/>
    </source>
</evidence>
<accession>A0A4V3UN41</accession>
<gene>
    <name evidence="1" type="ORF">ATNIH1004_001868</name>
    <name evidence="2" type="ORF">EYZ11_010859</name>
</gene>
<evidence type="ECO:0000313" key="1">
    <source>
        <dbReference type="EMBL" id="KAA8641403.1"/>
    </source>
</evidence>
<dbReference type="Proteomes" id="UP000324241">
    <property type="component" value="Unassembled WGS sequence"/>
</dbReference>
<dbReference type="VEuPathDB" id="FungiDB:EYZ11_010859"/>
<evidence type="ECO:0000313" key="2">
    <source>
        <dbReference type="EMBL" id="THC89694.1"/>
    </source>
</evidence>
<organism evidence="2 3">
    <name type="scientific">Aspergillus tanneri</name>
    <dbReference type="NCBI Taxonomy" id="1220188"/>
    <lineage>
        <taxon>Eukaryota</taxon>
        <taxon>Fungi</taxon>
        <taxon>Dikarya</taxon>
        <taxon>Ascomycota</taxon>
        <taxon>Pezizomycotina</taxon>
        <taxon>Eurotiomycetes</taxon>
        <taxon>Eurotiomycetidae</taxon>
        <taxon>Eurotiales</taxon>
        <taxon>Aspergillaceae</taxon>
        <taxon>Aspergillus</taxon>
        <taxon>Aspergillus subgen. Circumdati</taxon>
    </lineage>
</organism>
<keyword evidence="3" id="KW-1185">Reference proteome</keyword>
<dbReference type="AlphaFoldDB" id="A0A4V3UN41"/>
<proteinExistence type="predicted"/>
<dbReference type="GeneID" id="54324570"/>
<evidence type="ECO:0000313" key="4">
    <source>
        <dbReference type="Proteomes" id="UP000324241"/>
    </source>
</evidence>
<sequence>MKYLSIGSRPDKESLHQILQKVTDLPDLHRLKVCRSQPVVWRHDWNFQNLLCLEIKGVGCEQGTLNLPSFPALLDLRISFGEEFELPPAKKFHVYVDLSRLPSLSALEIEGVLDEEIDDRLTFRGVTKSLQRFTAKYMNGWLFWDNWKCMNESLKDIRLQTSRESNCCPTELNFPRLKTLELENSVDCLPLNIGLPVLNQINLKLGPADFYSLSLHLSSPISVLQKLPITLNLIHDEIFDTDWQTTLDSEELETLAQLISRSNVRLGEDEKLILEMLSP</sequence>
<protein>
    <recommendedName>
        <fullName evidence="5">F-box domain-containing protein</fullName>
    </recommendedName>
</protein>
<dbReference type="Proteomes" id="UP000308092">
    <property type="component" value="Unassembled WGS sequence"/>
</dbReference>
<reference evidence="1 4" key="2">
    <citation type="submission" date="2019-08" db="EMBL/GenBank/DDBJ databases">
        <title>The genome sequence of a newly discovered highly antifungal drug resistant Aspergillus species, Aspergillus tanneri NIH 1004.</title>
        <authorList>
            <person name="Mounaud S."/>
            <person name="Singh I."/>
            <person name="Joardar V."/>
            <person name="Pakala S."/>
            <person name="Pakala S."/>
            <person name="Venepally P."/>
            <person name="Chung J.K."/>
            <person name="Losada L."/>
            <person name="Nierman W.C."/>
        </authorList>
    </citation>
    <scope>NUCLEOTIDE SEQUENCE [LARGE SCALE GENOMIC DNA]</scope>
    <source>
        <strain evidence="1 4">NIH1004</strain>
    </source>
</reference>
<dbReference type="RefSeq" id="XP_033420765.1">
    <property type="nucleotide sequence ID" value="XM_033566563.1"/>
</dbReference>
<dbReference type="EMBL" id="QUQM01000010">
    <property type="protein sequence ID" value="KAA8641403.1"/>
    <property type="molecule type" value="Genomic_DNA"/>
</dbReference>
<name>A0A4V3UN41_9EURO</name>
<reference evidence="2 3" key="1">
    <citation type="submission" date="2019-03" db="EMBL/GenBank/DDBJ databases">
        <title>The genome sequence of a newly discovered highly antifungal drug resistant Aspergillus species, Aspergillus tanneri NIH 1004.</title>
        <authorList>
            <person name="Mounaud S."/>
            <person name="Singh I."/>
            <person name="Joardar V."/>
            <person name="Pakala S."/>
            <person name="Pakala S."/>
            <person name="Venepally P."/>
            <person name="Hoover J."/>
            <person name="Nierman W."/>
            <person name="Chung J."/>
            <person name="Losada L."/>
        </authorList>
    </citation>
    <scope>NUCLEOTIDE SEQUENCE [LARGE SCALE GENOMIC DNA]</scope>
    <source>
        <strain evidence="2 3">NIH1004</strain>
    </source>
</reference>
<evidence type="ECO:0008006" key="5">
    <source>
        <dbReference type="Google" id="ProtNLM"/>
    </source>
</evidence>